<accession>A0A5B8VS54</accession>
<dbReference type="RefSeq" id="WP_146786138.1">
    <property type="nucleotide sequence ID" value="NZ_CP042434.1"/>
</dbReference>
<protein>
    <submittedName>
        <fullName evidence="2">Heavy-metal-associated domain-containing protein</fullName>
    </submittedName>
</protein>
<dbReference type="OrthoDB" id="5513217at2"/>
<dbReference type="Gene3D" id="3.30.70.100">
    <property type="match status" value="1"/>
</dbReference>
<organism evidence="2 3">
    <name type="scientific">Arachidicoccus ginsenosidivorans</name>
    <dbReference type="NCBI Taxonomy" id="496057"/>
    <lineage>
        <taxon>Bacteria</taxon>
        <taxon>Pseudomonadati</taxon>
        <taxon>Bacteroidota</taxon>
        <taxon>Chitinophagia</taxon>
        <taxon>Chitinophagales</taxon>
        <taxon>Chitinophagaceae</taxon>
        <taxon>Arachidicoccus</taxon>
    </lineage>
</organism>
<dbReference type="InterPro" id="IPR036163">
    <property type="entry name" value="HMA_dom_sf"/>
</dbReference>
<dbReference type="Pfam" id="PF00403">
    <property type="entry name" value="HMA"/>
    <property type="match status" value="1"/>
</dbReference>
<evidence type="ECO:0000313" key="3">
    <source>
        <dbReference type="Proteomes" id="UP000321291"/>
    </source>
</evidence>
<keyword evidence="3" id="KW-1185">Reference proteome</keyword>
<dbReference type="Proteomes" id="UP000321291">
    <property type="component" value="Chromosome"/>
</dbReference>
<proteinExistence type="predicted"/>
<sequence length="115" mass="12746">MKIVFIILSFILITTQLSFGQKKQIITDTISVDGICEKCKARIEDAAFIKGVKKADWDMTTKKLVVIFDQHKTTLKTIETSIAKAGHDAGDIKALPADYNKLPSCCAYKDAQISH</sequence>
<dbReference type="InterPro" id="IPR006121">
    <property type="entry name" value="HMA_dom"/>
</dbReference>
<gene>
    <name evidence="2" type="ORF">FSB73_19645</name>
</gene>
<name>A0A5B8VS54_9BACT</name>
<reference evidence="2 3" key="1">
    <citation type="journal article" date="2017" name="Int. J. Syst. Evol. Microbiol.">
        <title>Arachidicoccus ginsenosidivorans sp. nov., with ginsenoside-converting activity isolated from ginseng cultivating soil.</title>
        <authorList>
            <person name="Siddiqi M.Z."/>
            <person name="Aslam Z."/>
            <person name="Im W.T."/>
        </authorList>
    </citation>
    <scope>NUCLEOTIDE SEQUENCE [LARGE SCALE GENOMIC DNA]</scope>
    <source>
        <strain evidence="2 3">Gsoil 809</strain>
    </source>
</reference>
<dbReference type="KEGG" id="agi:FSB73_19645"/>
<dbReference type="GO" id="GO:0046872">
    <property type="term" value="F:metal ion binding"/>
    <property type="evidence" value="ECO:0007669"/>
    <property type="project" value="InterPro"/>
</dbReference>
<dbReference type="SUPFAM" id="SSF55008">
    <property type="entry name" value="HMA, heavy metal-associated domain"/>
    <property type="match status" value="1"/>
</dbReference>
<dbReference type="EMBL" id="CP042434">
    <property type="protein sequence ID" value="QEC73546.1"/>
    <property type="molecule type" value="Genomic_DNA"/>
</dbReference>
<evidence type="ECO:0000313" key="2">
    <source>
        <dbReference type="EMBL" id="QEC73546.1"/>
    </source>
</evidence>
<feature type="domain" description="HMA" evidence="1">
    <location>
        <begin position="29"/>
        <end position="88"/>
    </location>
</feature>
<evidence type="ECO:0000259" key="1">
    <source>
        <dbReference type="Pfam" id="PF00403"/>
    </source>
</evidence>
<dbReference type="AlphaFoldDB" id="A0A5B8VS54"/>